<protein>
    <recommendedName>
        <fullName evidence="1">Arm-like repeat domain-containing protein</fullName>
    </recommendedName>
</protein>
<keyword evidence="3" id="KW-1185">Reference proteome</keyword>
<feature type="domain" description="Arm-like repeat" evidence="1">
    <location>
        <begin position="2"/>
        <end position="145"/>
    </location>
</feature>
<dbReference type="AlphaFoldDB" id="A0A9P6UDH6"/>
<evidence type="ECO:0000313" key="3">
    <source>
        <dbReference type="Proteomes" id="UP000823405"/>
    </source>
</evidence>
<comment type="caution">
    <text evidence="2">The sequence shown here is derived from an EMBL/GenBank/DDBJ whole genome shotgun (WGS) entry which is preliminary data.</text>
</comment>
<dbReference type="OrthoDB" id="2435592at2759"/>
<proteinExistence type="predicted"/>
<dbReference type="InterPro" id="IPR056251">
    <property type="entry name" value="Arm_rpt_dom"/>
</dbReference>
<dbReference type="Proteomes" id="UP000823405">
    <property type="component" value="Unassembled WGS sequence"/>
</dbReference>
<dbReference type="EMBL" id="JAAAIN010003998">
    <property type="protein sequence ID" value="KAG0283173.1"/>
    <property type="molecule type" value="Genomic_DNA"/>
</dbReference>
<dbReference type="Pfam" id="PF23948">
    <property type="entry name" value="ARM_5"/>
    <property type="match status" value="1"/>
</dbReference>
<gene>
    <name evidence="2" type="ORF">BGZ97_008639</name>
</gene>
<evidence type="ECO:0000259" key="1">
    <source>
        <dbReference type="Pfam" id="PF23948"/>
    </source>
</evidence>
<evidence type="ECO:0000313" key="2">
    <source>
        <dbReference type="EMBL" id="KAG0283173.1"/>
    </source>
</evidence>
<organism evidence="2 3">
    <name type="scientific">Linnemannia gamsii</name>
    <dbReference type="NCBI Taxonomy" id="64522"/>
    <lineage>
        <taxon>Eukaryota</taxon>
        <taxon>Fungi</taxon>
        <taxon>Fungi incertae sedis</taxon>
        <taxon>Mucoromycota</taxon>
        <taxon>Mortierellomycotina</taxon>
        <taxon>Mortierellomycetes</taxon>
        <taxon>Mortierellales</taxon>
        <taxon>Mortierellaceae</taxon>
        <taxon>Linnemannia</taxon>
    </lineage>
</organism>
<reference evidence="2" key="1">
    <citation type="journal article" date="2020" name="Fungal Divers.">
        <title>Resolving the Mortierellaceae phylogeny through synthesis of multi-gene phylogenetics and phylogenomics.</title>
        <authorList>
            <person name="Vandepol N."/>
            <person name="Liber J."/>
            <person name="Desiro A."/>
            <person name="Na H."/>
            <person name="Kennedy M."/>
            <person name="Barry K."/>
            <person name="Grigoriev I.V."/>
            <person name="Miller A.N."/>
            <person name="O'Donnell K."/>
            <person name="Stajich J.E."/>
            <person name="Bonito G."/>
        </authorList>
    </citation>
    <scope>NUCLEOTIDE SEQUENCE</scope>
    <source>
        <strain evidence="2">NVP60</strain>
    </source>
</reference>
<name>A0A9P6UDH6_9FUNG</name>
<sequence>MKPTLTDEELNWLAEMDQNPTKKAHIRWLAIRIVEEFIQDPNKDSVKIAEVVALAPVLDREPYRKLPISFIREFINALILDADLLQGIVQVVQPASPEFLESDDPVKIFSVLRIRLGGTHQPSLGHSFHLTLAVSRLLDIMVEHRYFNTSQTRCYLETR</sequence>
<accession>A0A9P6UDH6</accession>